<dbReference type="GO" id="GO:0005634">
    <property type="term" value="C:nucleus"/>
    <property type="evidence" value="ECO:0007669"/>
    <property type="project" value="UniProtKB-SubCell"/>
</dbReference>
<name>A0A3M0JTV3_HIRRU</name>
<feature type="compositionally biased region" description="Basic and acidic residues" evidence="17">
    <location>
        <begin position="767"/>
        <end position="776"/>
    </location>
</feature>
<feature type="domain" description="C2H2-type" evidence="19">
    <location>
        <begin position="394"/>
        <end position="421"/>
    </location>
</feature>
<keyword evidence="16" id="KW-0297">G-protein coupled receptor</keyword>
<dbReference type="EMBL" id="QRBI01000130">
    <property type="protein sequence ID" value="RMC03631.1"/>
    <property type="molecule type" value="Genomic_DNA"/>
</dbReference>
<feature type="domain" description="C2H2-type" evidence="19">
    <location>
        <begin position="366"/>
        <end position="393"/>
    </location>
</feature>
<comment type="subcellular location">
    <subcellularLocation>
        <location evidence="2">Membrane</location>
    </subcellularLocation>
    <subcellularLocation>
        <location evidence="1">Nucleus</location>
    </subcellularLocation>
</comment>
<keyword evidence="16" id="KW-0807">Transducer</keyword>
<dbReference type="InterPro" id="IPR013087">
    <property type="entry name" value="Znf_C2H2_type"/>
</dbReference>
<proteinExistence type="inferred from homology"/>
<evidence type="ECO:0000256" key="1">
    <source>
        <dbReference type="ARBA" id="ARBA00004123"/>
    </source>
</evidence>
<dbReference type="SMART" id="SM00355">
    <property type="entry name" value="ZnF_C2H2"/>
    <property type="match status" value="7"/>
</dbReference>
<dbReference type="SUPFAM" id="SSF81321">
    <property type="entry name" value="Family A G protein-coupled receptor-like"/>
    <property type="match status" value="1"/>
</dbReference>
<evidence type="ECO:0000256" key="16">
    <source>
        <dbReference type="RuleBase" id="RU000688"/>
    </source>
</evidence>
<feature type="domain" description="G-protein coupled receptors family 1 profile" evidence="20">
    <location>
        <begin position="85"/>
        <end position="173"/>
    </location>
</feature>
<dbReference type="InterPro" id="IPR017452">
    <property type="entry name" value="GPCR_Rhodpsn_7TM"/>
</dbReference>
<feature type="region of interest" description="Disordered" evidence="17">
    <location>
        <begin position="502"/>
        <end position="524"/>
    </location>
</feature>
<dbReference type="Gene3D" id="1.20.1070.10">
    <property type="entry name" value="Rhodopsin 7-helix transmembrane proteins"/>
    <property type="match status" value="1"/>
</dbReference>
<dbReference type="PROSITE" id="PS00028">
    <property type="entry name" value="ZINC_FINGER_C2H2_1"/>
    <property type="match status" value="7"/>
</dbReference>
<dbReference type="PROSITE" id="PS50157">
    <property type="entry name" value="ZINC_FINGER_C2H2_2"/>
    <property type="match status" value="8"/>
</dbReference>
<feature type="region of interest" description="Disordered" evidence="17">
    <location>
        <begin position="742"/>
        <end position="790"/>
    </location>
</feature>
<dbReference type="PROSITE" id="PS00237">
    <property type="entry name" value="G_PROTEIN_RECEP_F1_1"/>
    <property type="match status" value="1"/>
</dbReference>
<sequence length="790" mass="89093">MMEPLGEEEERVLKEFEFNSGKFIGELGQDFEGLRALLGLHGQSGEMFNSSSISHFLLLALADTRQLQLLHFCLFLGISLAALLGNGLIISAVACGHHLHTPMFFFLLNLALTNLGSILTTVPKAMHNSLWDTRHISYTGCAAQVFLIFFFLGAEFSLLTIMSYDRYVSICKPHALRDPPGQQSLCPHGSSCLGQLGCKEDAPGQPGRHGGKSHPVLILPPPDKKLRLETREDKSQGQNLVEEAILSGSTVQESNGKEKPQRSGKRRASKPIPGCLEMGRPSLCREDGQSFRQSSHLIQHQMIQTGDWPYKCGECGKGFKNNSTLVTHRCIHTGERLYECAECRKNFRQKSLLIRHLKIHSTEGPYKCEQCGKSFSQRSHLICHQRIHTGDRPCKCEECGMSFSQISSLIIHQRIHTGERPYKCGECGKGFRQSSGLIRHQRIHTRERPYQCEQCGKSFSRYSHLIHHQNIHAEKRPYKCGECKKGFNQKFHLAIHQKIHTGERPDKCPKVPEKLQSPPAPADPHKEEALLLPQLQEGLQAQLQPHHSPAYPHWGNALQVCGMQEGLPPEFPTGHPPNDPHRGEAQEVWGIWDELQHKLPPDPPPEDPNQRMALHMSRLWEELVQELSLEQTPTETLFSGDRGRTPKVAGAVREVIYSTPAPGDFWGDINSCPTPRLSDNYEDNGKWEEIPYLDLFYYLGRRTDWQKECGIMVLTVANEKRRGCENRDQKADYLVKYKDPEEDVSLLVSPSAPPPETASEEEGEEGGETREKGDGKSKRHTRYLNEQGVT</sequence>
<dbReference type="FunFam" id="3.30.160.60:FF:001141">
    <property type="entry name" value="Zinc finger protein 473"/>
    <property type="match status" value="1"/>
</dbReference>
<feature type="domain" description="C2H2-type" evidence="19">
    <location>
        <begin position="338"/>
        <end position="365"/>
    </location>
</feature>
<dbReference type="Pfam" id="PF00001">
    <property type="entry name" value="7tm_1"/>
    <property type="match status" value="1"/>
</dbReference>
<evidence type="ECO:0000256" key="10">
    <source>
        <dbReference type="ARBA" id="ARBA00023015"/>
    </source>
</evidence>
<dbReference type="GO" id="GO:0000981">
    <property type="term" value="F:DNA-binding transcription factor activity, RNA polymerase II-specific"/>
    <property type="evidence" value="ECO:0007669"/>
    <property type="project" value="TreeGrafter"/>
</dbReference>
<dbReference type="InterPro" id="IPR036236">
    <property type="entry name" value="Znf_C2H2_sf"/>
</dbReference>
<feature type="domain" description="C2H2-type" evidence="19">
    <location>
        <begin position="310"/>
        <end position="337"/>
    </location>
</feature>
<keyword evidence="14" id="KW-0539">Nucleus</keyword>
<dbReference type="SUPFAM" id="SSF57667">
    <property type="entry name" value="beta-beta-alpha zinc fingers"/>
    <property type="match status" value="4"/>
</dbReference>
<dbReference type="GO" id="GO:0004930">
    <property type="term" value="F:G protein-coupled receptor activity"/>
    <property type="evidence" value="ECO:0007669"/>
    <property type="project" value="UniProtKB-KW"/>
</dbReference>
<keyword evidence="7 15" id="KW-0863">Zinc-finger</keyword>
<keyword evidence="22" id="KW-1185">Reference proteome</keyword>
<dbReference type="AlphaFoldDB" id="A0A3M0JTV3"/>
<dbReference type="PROSITE" id="PS50262">
    <property type="entry name" value="G_PROTEIN_RECEP_F1_2"/>
    <property type="match status" value="1"/>
</dbReference>
<evidence type="ECO:0000259" key="19">
    <source>
        <dbReference type="PROSITE" id="PS50157"/>
    </source>
</evidence>
<evidence type="ECO:0000256" key="2">
    <source>
        <dbReference type="ARBA" id="ARBA00004370"/>
    </source>
</evidence>
<evidence type="ECO:0000256" key="13">
    <source>
        <dbReference type="ARBA" id="ARBA00023163"/>
    </source>
</evidence>
<keyword evidence="13" id="KW-0804">Transcription</keyword>
<comment type="similarity">
    <text evidence="3">Belongs to the krueppel C2H2-type zinc-finger protein family.</text>
</comment>
<keyword evidence="12 18" id="KW-0472">Membrane</keyword>
<evidence type="ECO:0000313" key="21">
    <source>
        <dbReference type="EMBL" id="RMC03631.1"/>
    </source>
</evidence>
<feature type="transmembrane region" description="Helical" evidence="18">
    <location>
        <begin position="69"/>
        <end position="91"/>
    </location>
</feature>
<evidence type="ECO:0000256" key="11">
    <source>
        <dbReference type="ARBA" id="ARBA00023125"/>
    </source>
</evidence>
<dbReference type="OrthoDB" id="6496718at2759"/>
<evidence type="ECO:0000256" key="5">
    <source>
        <dbReference type="ARBA" id="ARBA00022723"/>
    </source>
</evidence>
<comment type="similarity">
    <text evidence="16">Belongs to the G-protein coupled receptor 1 family.</text>
</comment>
<feature type="domain" description="C2H2-type" evidence="19">
    <location>
        <begin position="422"/>
        <end position="449"/>
    </location>
</feature>
<dbReference type="GO" id="GO:0003677">
    <property type="term" value="F:DNA binding"/>
    <property type="evidence" value="ECO:0007669"/>
    <property type="project" value="UniProtKB-KW"/>
</dbReference>
<evidence type="ECO:0000256" key="6">
    <source>
        <dbReference type="ARBA" id="ARBA00022737"/>
    </source>
</evidence>
<evidence type="ECO:0000256" key="15">
    <source>
        <dbReference type="PROSITE-ProRule" id="PRU00042"/>
    </source>
</evidence>
<keyword evidence="9 18" id="KW-1133">Transmembrane helix</keyword>
<dbReference type="InterPro" id="IPR000276">
    <property type="entry name" value="GPCR_Rhodpsn"/>
</dbReference>
<evidence type="ECO:0000256" key="18">
    <source>
        <dbReference type="SAM" id="Phobius"/>
    </source>
</evidence>
<feature type="transmembrane region" description="Helical" evidence="18">
    <location>
        <begin position="103"/>
        <end position="122"/>
    </location>
</feature>
<dbReference type="Proteomes" id="UP000269221">
    <property type="component" value="Unassembled WGS sequence"/>
</dbReference>
<feature type="domain" description="C2H2-type" evidence="19">
    <location>
        <begin position="450"/>
        <end position="477"/>
    </location>
</feature>
<keyword evidence="10" id="KW-0805">Transcription regulation</keyword>
<keyword evidence="5" id="KW-0479">Metal-binding</keyword>
<dbReference type="Gene3D" id="3.30.160.60">
    <property type="entry name" value="Classic Zinc Finger"/>
    <property type="match status" value="8"/>
</dbReference>
<comment type="caution">
    <text evidence="21">The sequence shown here is derived from an EMBL/GenBank/DDBJ whole genome shotgun (WGS) entry which is preliminary data.</text>
</comment>
<evidence type="ECO:0000259" key="20">
    <source>
        <dbReference type="PROSITE" id="PS50262"/>
    </source>
</evidence>
<dbReference type="FunFam" id="3.30.160.60:FF:000710">
    <property type="entry name" value="Zinc finger protein 768"/>
    <property type="match status" value="1"/>
</dbReference>
<organism evidence="21 22">
    <name type="scientific">Hirundo rustica rustica</name>
    <dbReference type="NCBI Taxonomy" id="333673"/>
    <lineage>
        <taxon>Eukaryota</taxon>
        <taxon>Metazoa</taxon>
        <taxon>Chordata</taxon>
        <taxon>Craniata</taxon>
        <taxon>Vertebrata</taxon>
        <taxon>Euteleostomi</taxon>
        <taxon>Archelosauria</taxon>
        <taxon>Archosauria</taxon>
        <taxon>Dinosauria</taxon>
        <taxon>Saurischia</taxon>
        <taxon>Theropoda</taxon>
        <taxon>Coelurosauria</taxon>
        <taxon>Aves</taxon>
        <taxon>Neognathae</taxon>
        <taxon>Neoaves</taxon>
        <taxon>Telluraves</taxon>
        <taxon>Australaves</taxon>
        <taxon>Passeriformes</taxon>
        <taxon>Sylvioidea</taxon>
        <taxon>Hirundinidae</taxon>
        <taxon>Hirundo</taxon>
    </lineage>
</organism>
<keyword evidence="11" id="KW-0238">DNA-binding</keyword>
<feature type="region of interest" description="Disordered" evidence="17">
    <location>
        <begin position="202"/>
        <end position="222"/>
    </location>
</feature>
<evidence type="ECO:0000313" key="22">
    <source>
        <dbReference type="Proteomes" id="UP000269221"/>
    </source>
</evidence>
<evidence type="ECO:0000256" key="9">
    <source>
        <dbReference type="ARBA" id="ARBA00022989"/>
    </source>
</evidence>
<dbReference type="FunFam" id="3.30.160.60:FF:000016">
    <property type="entry name" value="zinc finger protein 37 homolog"/>
    <property type="match status" value="2"/>
</dbReference>
<evidence type="ECO:0000256" key="8">
    <source>
        <dbReference type="ARBA" id="ARBA00022833"/>
    </source>
</evidence>
<dbReference type="FunFam" id="3.30.160.60:FF:002343">
    <property type="entry name" value="Zinc finger protein 33A"/>
    <property type="match status" value="2"/>
</dbReference>
<dbReference type="GO" id="GO:0008270">
    <property type="term" value="F:zinc ion binding"/>
    <property type="evidence" value="ECO:0007669"/>
    <property type="project" value="UniProtKB-KW"/>
</dbReference>
<dbReference type="PANTHER" id="PTHR24394:SF48">
    <property type="entry name" value="ZINC FINGER PROTEIN 771"/>
    <property type="match status" value="1"/>
</dbReference>
<reference evidence="21 22" key="1">
    <citation type="submission" date="2018-07" db="EMBL/GenBank/DDBJ databases">
        <title>A high quality draft genome assembly of the barn swallow (H. rustica rustica).</title>
        <authorList>
            <person name="Formenti G."/>
            <person name="Chiara M."/>
            <person name="Poveda L."/>
            <person name="Francoijs K.-J."/>
            <person name="Bonisoli-Alquati A."/>
            <person name="Canova L."/>
            <person name="Gianfranceschi L."/>
            <person name="Horner D.S."/>
            <person name="Saino N."/>
        </authorList>
    </citation>
    <scope>NUCLEOTIDE SEQUENCE [LARGE SCALE GENOMIC DNA]</scope>
    <source>
        <strain evidence="21">Chelidonia</strain>
        <tissue evidence="21">Blood</tissue>
    </source>
</reference>
<gene>
    <name evidence="21" type="ORF">DUI87_19807</name>
</gene>
<evidence type="ECO:0008006" key="23">
    <source>
        <dbReference type="Google" id="ProtNLM"/>
    </source>
</evidence>
<feature type="transmembrane region" description="Helical" evidence="18">
    <location>
        <begin position="143"/>
        <end position="164"/>
    </location>
</feature>
<keyword evidence="4 16" id="KW-0812">Transmembrane</keyword>
<keyword evidence="8" id="KW-0862">Zinc</keyword>
<feature type="compositionally biased region" description="Basic and acidic residues" evidence="17">
    <location>
        <begin position="502"/>
        <end position="513"/>
    </location>
</feature>
<accession>A0A3M0JTV3</accession>
<evidence type="ECO:0000256" key="7">
    <source>
        <dbReference type="ARBA" id="ARBA00022771"/>
    </source>
</evidence>
<feature type="domain" description="C2H2-type" evidence="19">
    <location>
        <begin position="282"/>
        <end position="309"/>
    </location>
</feature>
<feature type="region of interest" description="Disordered" evidence="17">
    <location>
        <begin position="244"/>
        <end position="276"/>
    </location>
</feature>
<keyword evidence="6" id="KW-0677">Repeat</keyword>
<evidence type="ECO:0000256" key="17">
    <source>
        <dbReference type="SAM" id="MobiDB-lite"/>
    </source>
</evidence>
<evidence type="ECO:0000256" key="14">
    <source>
        <dbReference type="ARBA" id="ARBA00023242"/>
    </source>
</evidence>
<keyword evidence="16" id="KW-0675">Receptor</keyword>
<feature type="domain" description="C2H2-type" evidence="19">
    <location>
        <begin position="478"/>
        <end position="505"/>
    </location>
</feature>
<evidence type="ECO:0000256" key="4">
    <source>
        <dbReference type="ARBA" id="ARBA00022692"/>
    </source>
</evidence>
<dbReference type="FunFam" id="3.30.160.60:FF:000367">
    <property type="entry name" value="Zinc finger protein 572"/>
    <property type="match status" value="1"/>
</dbReference>
<evidence type="ECO:0000256" key="12">
    <source>
        <dbReference type="ARBA" id="ARBA00023136"/>
    </source>
</evidence>
<dbReference type="STRING" id="333673.A0A3M0JTV3"/>
<dbReference type="PANTHER" id="PTHR24394">
    <property type="entry name" value="ZINC FINGER PROTEIN"/>
    <property type="match status" value="1"/>
</dbReference>
<dbReference type="GO" id="GO:0016020">
    <property type="term" value="C:membrane"/>
    <property type="evidence" value="ECO:0007669"/>
    <property type="project" value="UniProtKB-SubCell"/>
</dbReference>
<dbReference type="PRINTS" id="PR00237">
    <property type="entry name" value="GPCRRHODOPSN"/>
</dbReference>
<protein>
    <recommendedName>
        <fullName evidence="23">G-protein coupled receptors family 1 profile domain-containing protein</fullName>
    </recommendedName>
</protein>
<dbReference type="Pfam" id="PF00096">
    <property type="entry name" value="zf-C2H2"/>
    <property type="match status" value="7"/>
</dbReference>
<evidence type="ECO:0000256" key="3">
    <source>
        <dbReference type="ARBA" id="ARBA00006991"/>
    </source>
</evidence>